<sequence length="55" mass="5698">MALLPNVMASEFAAKVADAFLDPDCGVFAIDALYCAAKLAAETVWAEYDAAEAAA</sequence>
<dbReference type="STRING" id="1423783.FC50_GL001880"/>
<evidence type="ECO:0000313" key="2">
    <source>
        <dbReference type="Proteomes" id="UP000051922"/>
    </source>
</evidence>
<organism evidence="1 2">
    <name type="scientific">Lacticaseibacillus pantheris DSM 15945 = JCM 12539 = NBRC 106106</name>
    <dbReference type="NCBI Taxonomy" id="1423783"/>
    <lineage>
        <taxon>Bacteria</taxon>
        <taxon>Bacillati</taxon>
        <taxon>Bacillota</taxon>
        <taxon>Bacilli</taxon>
        <taxon>Lactobacillales</taxon>
        <taxon>Lactobacillaceae</taxon>
        <taxon>Lacticaseibacillus</taxon>
    </lineage>
</organism>
<dbReference type="EMBL" id="AZFJ01000055">
    <property type="protein sequence ID" value="KRL85024.1"/>
    <property type="molecule type" value="Genomic_DNA"/>
</dbReference>
<reference evidence="1 2" key="1">
    <citation type="journal article" date="2015" name="Genome Announc.">
        <title>Expanding the biotechnology potential of lactobacilli through comparative genomics of 213 strains and associated genera.</title>
        <authorList>
            <person name="Sun Z."/>
            <person name="Harris H.M."/>
            <person name="McCann A."/>
            <person name="Guo C."/>
            <person name="Argimon S."/>
            <person name="Zhang W."/>
            <person name="Yang X."/>
            <person name="Jeffery I.B."/>
            <person name="Cooney J.C."/>
            <person name="Kagawa T.F."/>
            <person name="Liu W."/>
            <person name="Song Y."/>
            <person name="Salvetti E."/>
            <person name="Wrobel A."/>
            <person name="Rasinkangas P."/>
            <person name="Parkhill J."/>
            <person name="Rea M.C."/>
            <person name="O'Sullivan O."/>
            <person name="Ritari J."/>
            <person name="Douillard F.P."/>
            <person name="Paul Ross R."/>
            <person name="Yang R."/>
            <person name="Briner A.E."/>
            <person name="Felis G.E."/>
            <person name="de Vos W.M."/>
            <person name="Barrangou R."/>
            <person name="Klaenhammer T.R."/>
            <person name="Caufield P.W."/>
            <person name="Cui Y."/>
            <person name="Zhang H."/>
            <person name="O'Toole P.W."/>
        </authorList>
    </citation>
    <scope>NUCLEOTIDE SEQUENCE [LARGE SCALE GENOMIC DNA]</scope>
    <source>
        <strain evidence="1 2">DSM 15945</strain>
    </source>
</reference>
<accession>A0A0R1TUM6</accession>
<gene>
    <name evidence="1" type="ORF">FC50_GL001880</name>
</gene>
<dbReference type="Proteomes" id="UP000051922">
    <property type="component" value="Unassembled WGS sequence"/>
</dbReference>
<comment type="caution">
    <text evidence="1">The sequence shown here is derived from an EMBL/GenBank/DDBJ whole genome shotgun (WGS) entry which is preliminary data.</text>
</comment>
<protein>
    <submittedName>
        <fullName evidence="1">Uncharacterized protein</fullName>
    </submittedName>
</protein>
<evidence type="ECO:0000313" key="1">
    <source>
        <dbReference type="EMBL" id="KRL85024.1"/>
    </source>
</evidence>
<dbReference type="AlphaFoldDB" id="A0A0R1TUM6"/>
<proteinExistence type="predicted"/>
<name>A0A0R1TUM6_9LACO</name>
<keyword evidence="2" id="KW-1185">Reference proteome</keyword>